<evidence type="ECO:0000256" key="4">
    <source>
        <dbReference type="ARBA" id="ARBA00022490"/>
    </source>
</evidence>
<dbReference type="GO" id="GO:0005737">
    <property type="term" value="C:cytoplasm"/>
    <property type="evidence" value="ECO:0007669"/>
    <property type="project" value="UniProtKB-SubCell"/>
</dbReference>
<dbReference type="EMBL" id="QETA01000003">
    <property type="protein sequence ID" value="PWF23236.1"/>
    <property type="molecule type" value="Genomic_DNA"/>
</dbReference>
<evidence type="ECO:0000256" key="2">
    <source>
        <dbReference type="ARBA" id="ARBA00009695"/>
    </source>
</evidence>
<evidence type="ECO:0000256" key="1">
    <source>
        <dbReference type="ARBA" id="ARBA00004496"/>
    </source>
</evidence>
<dbReference type="PANTHER" id="PTHR33602">
    <property type="entry name" value="REGULATORY PROTEIN RECX FAMILY PROTEIN"/>
    <property type="match status" value="1"/>
</dbReference>
<dbReference type="Proteomes" id="UP000245212">
    <property type="component" value="Unassembled WGS sequence"/>
</dbReference>
<dbReference type="NCBIfam" id="NF001055">
    <property type="entry name" value="PRK00117.2-5"/>
    <property type="match status" value="1"/>
</dbReference>
<keyword evidence="4 5" id="KW-0963">Cytoplasm</keyword>
<comment type="caution">
    <text evidence="9">The sequence shown here is derived from an EMBL/GenBank/DDBJ whole genome shotgun (WGS) entry which is preliminary data.</text>
</comment>
<evidence type="ECO:0000313" key="10">
    <source>
        <dbReference type="Proteomes" id="UP000245212"/>
    </source>
</evidence>
<dbReference type="PANTHER" id="PTHR33602:SF1">
    <property type="entry name" value="REGULATORY PROTEIN RECX FAMILY PROTEIN"/>
    <property type="match status" value="1"/>
</dbReference>
<evidence type="ECO:0000256" key="5">
    <source>
        <dbReference type="HAMAP-Rule" id="MF_01114"/>
    </source>
</evidence>
<dbReference type="Pfam" id="PF21981">
    <property type="entry name" value="RecX_HTH3"/>
    <property type="match status" value="1"/>
</dbReference>
<dbReference type="GO" id="GO:0006282">
    <property type="term" value="P:regulation of DNA repair"/>
    <property type="evidence" value="ECO:0007669"/>
    <property type="project" value="UniProtKB-UniRule"/>
</dbReference>
<dbReference type="Gene3D" id="1.10.10.10">
    <property type="entry name" value="Winged helix-like DNA-binding domain superfamily/Winged helix DNA-binding domain"/>
    <property type="match status" value="3"/>
</dbReference>
<name>A0A2V1JZP4_9BURK</name>
<evidence type="ECO:0000256" key="3">
    <source>
        <dbReference type="ARBA" id="ARBA00018111"/>
    </source>
</evidence>
<dbReference type="AlphaFoldDB" id="A0A2V1JZP4"/>
<comment type="similarity">
    <text evidence="2 5">Belongs to the RecX family.</text>
</comment>
<dbReference type="HAMAP" id="MF_01114">
    <property type="entry name" value="RecX"/>
    <property type="match status" value="1"/>
</dbReference>
<dbReference type="InterPro" id="IPR053925">
    <property type="entry name" value="RecX_HTH_3rd"/>
</dbReference>
<evidence type="ECO:0000259" key="8">
    <source>
        <dbReference type="Pfam" id="PF21982"/>
    </source>
</evidence>
<sequence length="157" mass="17500">MGMTPKSGRTPSLKSRAVALLSRREHSRQELLRKLQPHSEMPGDIEAVLDELERAGWQSDARFAQGLVQRKAHKQGAARILDELRQHGIPAEQMVELREALRGSELPRACEVWQRRFGGELPQAPADYARQARFLAGRGFSHDVVKKILAGGCPSDS</sequence>
<dbReference type="Pfam" id="PF21982">
    <property type="entry name" value="RecX_HTH1"/>
    <property type="match status" value="1"/>
</dbReference>
<evidence type="ECO:0000259" key="6">
    <source>
        <dbReference type="Pfam" id="PF02631"/>
    </source>
</evidence>
<organism evidence="9 10">
    <name type="scientific">Corticimicrobacter populi</name>
    <dbReference type="NCBI Taxonomy" id="2175229"/>
    <lineage>
        <taxon>Bacteria</taxon>
        <taxon>Pseudomonadati</taxon>
        <taxon>Pseudomonadota</taxon>
        <taxon>Betaproteobacteria</taxon>
        <taxon>Burkholderiales</taxon>
        <taxon>Alcaligenaceae</taxon>
        <taxon>Corticimicrobacter</taxon>
    </lineage>
</organism>
<dbReference type="InterPro" id="IPR036388">
    <property type="entry name" value="WH-like_DNA-bd_sf"/>
</dbReference>
<dbReference type="InterPro" id="IPR003783">
    <property type="entry name" value="Regulatory_RecX"/>
</dbReference>
<feature type="domain" description="RecX first three-helical" evidence="8">
    <location>
        <begin position="14"/>
        <end position="52"/>
    </location>
</feature>
<reference evidence="10" key="1">
    <citation type="submission" date="2018-05" db="EMBL/GenBank/DDBJ databases">
        <authorList>
            <person name="Li Y."/>
        </authorList>
    </citation>
    <scope>NUCLEOTIDE SEQUENCE [LARGE SCALE GENOMIC DNA]</scope>
    <source>
        <strain evidence="10">3d-2-2</strain>
    </source>
</reference>
<dbReference type="InterPro" id="IPR053926">
    <property type="entry name" value="RecX_HTH_1st"/>
</dbReference>
<gene>
    <name evidence="5" type="primary">recX</name>
    <name evidence="9" type="ORF">DD235_09625</name>
</gene>
<comment type="subcellular location">
    <subcellularLocation>
        <location evidence="1 5">Cytoplasm</location>
    </subcellularLocation>
</comment>
<proteinExistence type="inferred from homology"/>
<dbReference type="InterPro" id="IPR053924">
    <property type="entry name" value="RecX_HTH_2nd"/>
</dbReference>
<accession>A0A2V1JZP4</accession>
<feature type="domain" description="RecX third three-helical" evidence="7">
    <location>
        <begin position="108"/>
        <end position="149"/>
    </location>
</feature>
<comment type="function">
    <text evidence="5">Modulates RecA activity.</text>
</comment>
<evidence type="ECO:0000259" key="7">
    <source>
        <dbReference type="Pfam" id="PF21981"/>
    </source>
</evidence>
<evidence type="ECO:0000313" key="9">
    <source>
        <dbReference type="EMBL" id="PWF23236.1"/>
    </source>
</evidence>
<dbReference type="Pfam" id="PF02631">
    <property type="entry name" value="RecX_HTH2"/>
    <property type="match status" value="1"/>
</dbReference>
<feature type="domain" description="RecX second three-helical" evidence="6">
    <location>
        <begin position="59"/>
        <end position="93"/>
    </location>
</feature>
<keyword evidence="10" id="KW-1185">Reference proteome</keyword>
<protein>
    <recommendedName>
        <fullName evidence="3 5">Regulatory protein RecX</fullName>
    </recommendedName>
</protein>